<gene>
    <name evidence="3" type="ORF">J2I46_27070</name>
</gene>
<reference evidence="3 4" key="1">
    <citation type="submission" date="2021-03" db="EMBL/GenBank/DDBJ databases">
        <title>Fibrella sp. HMF5405 genome sequencing and assembly.</title>
        <authorList>
            <person name="Kang H."/>
            <person name="Kim H."/>
            <person name="Bae S."/>
            <person name="Joh K."/>
        </authorList>
    </citation>
    <scope>NUCLEOTIDE SEQUENCE [LARGE SCALE GENOMIC DNA]</scope>
    <source>
        <strain evidence="3 4">HMF5405</strain>
    </source>
</reference>
<sequence length="785" mass="84072">MARLFYHVLCCLALLSPLTVWATHQVGGHLEMRAVGDVPGHFIVTVTNYFEDNNRAAAVTAATLAIYRKRNNAQMVVFTARESGRRSSIIYDNAFCATQRNLNFITATFTADIQLSPGQYSDSEGYYLSYQTRNRNGGINNLSGPLQTGFTFYLEFPALTTTGKYINNSSPQFVPVNGEYVCMGEPFTYAFGGTDPDGDELRYSMETPLNVLNGNATAAGPYPSVNFLSGFSATNAIHGSPSLSINPQTGQLSVTASEVGLFVFAIRVDEYRNGQKIGEVRRDFQLLVVDCPPAQAPDPAAQISNLPATVTKTTLCPGESTTLISTLNPDWNYQWQRDGVNLANATSSSLVVSEQGEYTVRVSLKNTCTKVGSAQSLTINSLNTKPTLTSAGQLCATYGSAVLHLSDVPDVSYQWTRDGQIIAGQISDSLTTTQPGLYQAVLTHVTLGCKVSSDQIKLVRAPAVVATLQSVSGFNRVCPADPLILAGDGGITYEWQQNGTPIPALTDALYSTRTAGTYSLTATDANGCRGTSPPLTVSAVPPVTPALVTIPNFCGTQALPHVLMGTPAGGVFVGPGTSGNVFTPATAGLGKHTISYSVRPASECSAVTTSQTAIVHPIPTIEMDEELLTFRGNSLILQPNLTGDPISFRWSPATYLTDTQSPAAQIESIKASITYTLWVENAGSCIATDSIHITVVDHLYIPEAFSPNGDGINDRWSLINLAAYPMAEVTVFNRWGTVIYHAIGADQEGFDGKLNGDDVPDGVYTYVVHPDPKLPPMQGRLVLMR</sequence>
<dbReference type="InterPro" id="IPR026341">
    <property type="entry name" value="T9SS_type_B"/>
</dbReference>
<dbReference type="InterPro" id="IPR013783">
    <property type="entry name" value="Ig-like_fold"/>
</dbReference>
<protein>
    <submittedName>
        <fullName evidence="3">Gliding motility-associated C-terminal domain-containing protein</fullName>
    </submittedName>
</protein>
<feature type="chain" id="PRO_5045284280" evidence="1">
    <location>
        <begin position="23"/>
        <end position="785"/>
    </location>
</feature>
<accession>A0ABS3JSV6</accession>
<evidence type="ECO:0000313" key="3">
    <source>
        <dbReference type="EMBL" id="MBO0952274.1"/>
    </source>
</evidence>
<keyword evidence="1" id="KW-0732">Signal</keyword>
<feature type="domain" description="Ig-like" evidence="2">
    <location>
        <begin position="293"/>
        <end position="380"/>
    </location>
</feature>
<comment type="caution">
    <text evidence="3">The sequence shown here is derived from an EMBL/GenBank/DDBJ whole genome shotgun (WGS) entry which is preliminary data.</text>
</comment>
<evidence type="ECO:0000259" key="2">
    <source>
        <dbReference type="PROSITE" id="PS50835"/>
    </source>
</evidence>
<dbReference type="Pfam" id="PF13585">
    <property type="entry name" value="CHU_C"/>
    <property type="match status" value="1"/>
</dbReference>
<dbReference type="NCBIfam" id="TIGR04131">
    <property type="entry name" value="Bac_Flav_CTERM"/>
    <property type="match status" value="1"/>
</dbReference>
<dbReference type="PROSITE" id="PS50835">
    <property type="entry name" value="IG_LIKE"/>
    <property type="match status" value="1"/>
</dbReference>
<dbReference type="EMBL" id="JAFMYW010000010">
    <property type="protein sequence ID" value="MBO0952274.1"/>
    <property type="molecule type" value="Genomic_DNA"/>
</dbReference>
<name>A0ABS3JSV6_9BACT</name>
<dbReference type="RefSeq" id="WP_207332220.1">
    <property type="nucleotide sequence ID" value="NZ_JAFMYW010000010.1"/>
</dbReference>
<evidence type="ECO:0000313" key="4">
    <source>
        <dbReference type="Proteomes" id="UP000664628"/>
    </source>
</evidence>
<keyword evidence="4" id="KW-1185">Reference proteome</keyword>
<dbReference type="Gene3D" id="2.60.40.10">
    <property type="entry name" value="Immunoglobulins"/>
    <property type="match status" value="1"/>
</dbReference>
<organism evidence="3 4">
    <name type="scientific">Fibrella forsythiae</name>
    <dbReference type="NCBI Taxonomy" id="2817061"/>
    <lineage>
        <taxon>Bacteria</taxon>
        <taxon>Pseudomonadati</taxon>
        <taxon>Bacteroidota</taxon>
        <taxon>Cytophagia</taxon>
        <taxon>Cytophagales</taxon>
        <taxon>Spirosomataceae</taxon>
        <taxon>Fibrella</taxon>
    </lineage>
</organism>
<proteinExistence type="predicted"/>
<dbReference type="InterPro" id="IPR007110">
    <property type="entry name" value="Ig-like_dom"/>
</dbReference>
<dbReference type="Proteomes" id="UP000664628">
    <property type="component" value="Unassembled WGS sequence"/>
</dbReference>
<evidence type="ECO:0000256" key="1">
    <source>
        <dbReference type="SAM" id="SignalP"/>
    </source>
</evidence>
<feature type="signal peptide" evidence="1">
    <location>
        <begin position="1"/>
        <end position="22"/>
    </location>
</feature>